<evidence type="ECO:0000256" key="4">
    <source>
        <dbReference type="PROSITE-ProRule" id="PRU00335"/>
    </source>
</evidence>
<comment type="caution">
    <text evidence="6">The sequence shown here is derived from an EMBL/GenBank/DDBJ whole genome shotgun (WGS) entry which is preliminary data.</text>
</comment>
<keyword evidence="2 4" id="KW-0238">DNA-binding</keyword>
<sequence length="210" mass="23316">MSQVKSEDKRTRRPKETRRRILDAARDLFVQQGYGATALQEIADRAGVAVQTIYFTFGNKRALLKELVDVSIAGDHEAIATMDRPWFREALATETASAQLRLHVRGTRGILERVAPIIEMLRAAALTDPGIGELWAHDADPRFAVHATAARSLVAKPGARAGVTAEQAADLLFGLLSPELYLVFVRDRGWTPDRWERWTHETLSSQLCAG</sequence>
<name>A0ABQ4G769_9ACTN</name>
<dbReference type="InterPro" id="IPR009057">
    <property type="entry name" value="Homeodomain-like_sf"/>
</dbReference>
<feature type="DNA-binding region" description="H-T-H motif" evidence="4">
    <location>
        <begin position="38"/>
        <end position="57"/>
    </location>
</feature>
<dbReference type="PANTHER" id="PTHR30055">
    <property type="entry name" value="HTH-TYPE TRANSCRIPTIONAL REGULATOR RUTR"/>
    <property type="match status" value="1"/>
</dbReference>
<dbReference type="Proteomes" id="UP000603904">
    <property type="component" value="Unassembled WGS sequence"/>
</dbReference>
<dbReference type="RefSeq" id="WP_204060054.1">
    <property type="nucleotide sequence ID" value="NZ_BAAAGP010000022.1"/>
</dbReference>
<dbReference type="Gene3D" id="1.10.357.10">
    <property type="entry name" value="Tetracycline Repressor, domain 2"/>
    <property type="match status" value="1"/>
</dbReference>
<evidence type="ECO:0000313" key="7">
    <source>
        <dbReference type="Proteomes" id="UP000603904"/>
    </source>
</evidence>
<protein>
    <submittedName>
        <fullName evidence="6">TetR family transcriptional regulator</fullName>
    </submittedName>
</protein>
<feature type="domain" description="HTH tetR-type" evidence="5">
    <location>
        <begin position="15"/>
        <end position="75"/>
    </location>
</feature>
<proteinExistence type="predicted"/>
<dbReference type="Pfam" id="PF00440">
    <property type="entry name" value="TetR_N"/>
    <property type="match status" value="1"/>
</dbReference>
<dbReference type="SUPFAM" id="SSF46689">
    <property type="entry name" value="Homeodomain-like"/>
    <property type="match status" value="1"/>
</dbReference>
<reference evidence="6 7" key="1">
    <citation type="submission" date="2021-01" db="EMBL/GenBank/DDBJ databases">
        <title>Whole genome shotgun sequence of Microbispora corallina NBRC 16416.</title>
        <authorList>
            <person name="Komaki H."/>
            <person name="Tamura T."/>
        </authorList>
    </citation>
    <scope>NUCLEOTIDE SEQUENCE [LARGE SCALE GENOMIC DNA]</scope>
    <source>
        <strain evidence="6 7">NBRC 16416</strain>
    </source>
</reference>
<keyword evidence="3" id="KW-0804">Transcription</keyword>
<organism evidence="6 7">
    <name type="scientific">Microbispora corallina</name>
    <dbReference type="NCBI Taxonomy" id="83302"/>
    <lineage>
        <taxon>Bacteria</taxon>
        <taxon>Bacillati</taxon>
        <taxon>Actinomycetota</taxon>
        <taxon>Actinomycetes</taxon>
        <taxon>Streptosporangiales</taxon>
        <taxon>Streptosporangiaceae</taxon>
        <taxon>Microbispora</taxon>
    </lineage>
</organism>
<dbReference type="InterPro" id="IPR050109">
    <property type="entry name" value="HTH-type_TetR-like_transc_reg"/>
</dbReference>
<dbReference type="InterPro" id="IPR001647">
    <property type="entry name" value="HTH_TetR"/>
</dbReference>
<dbReference type="PROSITE" id="PS50977">
    <property type="entry name" value="HTH_TETR_2"/>
    <property type="match status" value="1"/>
</dbReference>
<evidence type="ECO:0000313" key="6">
    <source>
        <dbReference type="EMBL" id="GIH42891.1"/>
    </source>
</evidence>
<accession>A0ABQ4G769</accession>
<gene>
    <name evidence="6" type="ORF">Mco01_58910</name>
</gene>
<evidence type="ECO:0000259" key="5">
    <source>
        <dbReference type="PROSITE" id="PS50977"/>
    </source>
</evidence>
<dbReference type="PRINTS" id="PR00455">
    <property type="entry name" value="HTHTETR"/>
</dbReference>
<dbReference type="PANTHER" id="PTHR30055:SF234">
    <property type="entry name" value="HTH-TYPE TRANSCRIPTIONAL REGULATOR BETI"/>
    <property type="match status" value="1"/>
</dbReference>
<evidence type="ECO:0000256" key="1">
    <source>
        <dbReference type="ARBA" id="ARBA00023015"/>
    </source>
</evidence>
<keyword evidence="7" id="KW-1185">Reference proteome</keyword>
<evidence type="ECO:0000256" key="3">
    <source>
        <dbReference type="ARBA" id="ARBA00023163"/>
    </source>
</evidence>
<keyword evidence="1" id="KW-0805">Transcription regulation</keyword>
<dbReference type="EMBL" id="BOOC01000033">
    <property type="protein sequence ID" value="GIH42891.1"/>
    <property type="molecule type" value="Genomic_DNA"/>
</dbReference>
<evidence type="ECO:0000256" key="2">
    <source>
        <dbReference type="ARBA" id="ARBA00023125"/>
    </source>
</evidence>